<name>A0A0A9CJD4_ARUDO</name>
<organism evidence="1">
    <name type="scientific">Arundo donax</name>
    <name type="common">Giant reed</name>
    <name type="synonym">Donax arundinaceus</name>
    <dbReference type="NCBI Taxonomy" id="35708"/>
    <lineage>
        <taxon>Eukaryota</taxon>
        <taxon>Viridiplantae</taxon>
        <taxon>Streptophyta</taxon>
        <taxon>Embryophyta</taxon>
        <taxon>Tracheophyta</taxon>
        <taxon>Spermatophyta</taxon>
        <taxon>Magnoliopsida</taxon>
        <taxon>Liliopsida</taxon>
        <taxon>Poales</taxon>
        <taxon>Poaceae</taxon>
        <taxon>PACMAD clade</taxon>
        <taxon>Arundinoideae</taxon>
        <taxon>Arundineae</taxon>
        <taxon>Arundo</taxon>
    </lineage>
</organism>
<sequence length="42" mass="4590">MRSSIADALTKWRRQSSRCSMDINYLGGGSEATAKQWEAGAV</sequence>
<dbReference type="AlphaFoldDB" id="A0A0A9CJD4"/>
<evidence type="ECO:0000313" key="1">
    <source>
        <dbReference type="EMBL" id="JAD73510.1"/>
    </source>
</evidence>
<proteinExistence type="predicted"/>
<protein>
    <submittedName>
        <fullName evidence="1">Uncharacterized protein</fullName>
    </submittedName>
</protein>
<accession>A0A0A9CJD4</accession>
<dbReference type="EMBL" id="GBRH01224385">
    <property type="protein sequence ID" value="JAD73510.1"/>
    <property type="molecule type" value="Transcribed_RNA"/>
</dbReference>
<reference evidence="1" key="1">
    <citation type="submission" date="2014-09" db="EMBL/GenBank/DDBJ databases">
        <authorList>
            <person name="Magalhaes I.L.F."/>
            <person name="Oliveira U."/>
            <person name="Santos F.R."/>
            <person name="Vidigal T.H.D.A."/>
            <person name="Brescovit A.D."/>
            <person name="Santos A.J."/>
        </authorList>
    </citation>
    <scope>NUCLEOTIDE SEQUENCE</scope>
    <source>
        <tissue evidence="1">Shoot tissue taken approximately 20 cm above the soil surface</tissue>
    </source>
</reference>
<reference evidence="1" key="2">
    <citation type="journal article" date="2015" name="Data Brief">
        <title>Shoot transcriptome of the giant reed, Arundo donax.</title>
        <authorList>
            <person name="Barrero R.A."/>
            <person name="Guerrero F.D."/>
            <person name="Moolhuijzen P."/>
            <person name="Goolsby J.A."/>
            <person name="Tidwell J."/>
            <person name="Bellgard S.E."/>
            <person name="Bellgard M.I."/>
        </authorList>
    </citation>
    <scope>NUCLEOTIDE SEQUENCE</scope>
    <source>
        <tissue evidence="1">Shoot tissue taken approximately 20 cm above the soil surface</tissue>
    </source>
</reference>